<feature type="chain" id="PRO_5041767976" description="Carboxylic ester hydrolase" evidence="3">
    <location>
        <begin position="19"/>
        <end position="537"/>
    </location>
</feature>
<dbReference type="InterPro" id="IPR029058">
    <property type="entry name" value="AB_hydrolase_fold"/>
</dbReference>
<evidence type="ECO:0000256" key="2">
    <source>
        <dbReference type="ARBA" id="ARBA00022801"/>
    </source>
</evidence>
<reference evidence="5" key="2">
    <citation type="submission" date="2023-06" db="EMBL/GenBank/DDBJ databases">
        <authorList>
            <consortium name="Lawrence Berkeley National Laboratory"/>
            <person name="Haridas S."/>
            <person name="Hensen N."/>
            <person name="Bonometti L."/>
            <person name="Westerberg I."/>
            <person name="Brannstrom I.O."/>
            <person name="Guillou S."/>
            <person name="Cros-Aarteil S."/>
            <person name="Calhoun S."/>
            <person name="Kuo A."/>
            <person name="Mondo S."/>
            <person name="Pangilinan J."/>
            <person name="Riley R."/>
            <person name="Labutti K."/>
            <person name="Andreopoulos B."/>
            <person name="Lipzen A."/>
            <person name="Chen C."/>
            <person name="Yanf M."/>
            <person name="Daum C."/>
            <person name="Ng V."/>
            <person name="Clum A."/>
            <person name="Steindorff A."/>
            <person name="Ohm R."/>
            <person name="Martin F."/>
            <person name="Silar P."/>
            <person name="Natvig D."/>
            <person name="Lalanne C."/>
            <person name="Gautier V."/>
            <person name="Ament-Velasquez S.L."/>
            <person name="Kruys A."/>
            <person name="Hutchinson M.I."/>
            <person name="Powell A.J."/>
            <person name="Barry K."/>
            <person name="Miller A.N."/>
            <person name="Grigoriev I.V."/>
            <person name="Debuchy R."/>
            <person name="Gladieux P."/>
            <person name="Thoren M.H."/>
            <person name="Johannesson H."/>
        </authorList>
    </citation>
    <scope>NUCLEOTIDE SEQUENCE</scope>
    <source>
        <strain evidence="5">CBS 168.71</strain>
    </source>
</reference>
<comment type="similarity">
    <text evidence="1 3">Belongs to the type-B carboxylesterase/lipase family.</text>
</comment>
<dbReference type="InterPro" id="IPR002018">
    <property type="entry name" value="CarbesteraseB"/>
</dbReference>
<dbReference type="PROSITE" id="PS00122">
    <property type="entry name" value="CARBOXYLESTERASE_B_1"/>
    <property type="match status" value="1"/>
</dbReference>
<dbReference type="GeneID" id="87838726"/>
<keyword evidence="6" id="KW-1185">Reference proteome</keyword>
<organism evidence="5 6">
    <name type="scientific">Chaetomium fimeti</name>
    <dbReference type="NCBI Taxonomy" id="1854472"/>
    <lineage>
        <taxon>Eukaryota</taxon>
        <taxon>Fungi</taxon>
        <taxon>Dikarya</taxon>
        <taxon>Ascomycota</taxon>
        <taxon>Pezizomycotina</taxon>
        <taxon>Sordariomycetes</taxon>
        <taxon>Sordariomycetidae</taxon>
        <taxon>Sordariales</taxon>
        <taxon>Chaetomiaceae</taxon>
        <taxon>Chaetomium</taxon>
    </lineage>
</organism>
<name>A0AAE0HEI5_9PEZI</name>
<feature type="signal peptide" evidence="3">
    <location>
        <begin position="1"/>
        <end position="18"/>
    </location>
</feature>
<keyword evidence="3" id="KW-0732">Signal</keyword>
<sequence length="537" mass="58881">MRLVRLLISLACLAVGFATGPPSDSLDGLTVKTITGVYTGLVDPEFPNVRQFRSIPFAEPPLGSRRWLPPEPVRPSLKHSYSYRFPPPCPQYLYKNVTLWNSNMTDFSIRIHGQDRLQGTMAQTSSEDCLYLAIWAPLNATADSNLPVALFIPGGSFRNGGVDVPYQQPTPWVQRTQRHIVVSAGYRVNIAGFPWAAGLEEQNVGILDQRAALEWVYANIGSFGGDPSRITVWGHSAGGVAVDIAAHAFADNPLAAGLFLQSGSAMVNISHPDPTHRNFTYVARHVGCDFPTDPLAELSCMRQVPMTLLQNFVGAHRDNDTDDPPVFKPLPDDKLVFFNYTHHALHHPNGHGPGSAPRIPILLGTTSNEQASLTDYPLQNITAGPWQTKVDLETVETFVCLASNTTRTRGLLGRTTYRYEYAGNFSSLSVLPWMGAFHGSDVPMVMGTYATLAGRERVTGFQREVAERMQDYVLAFMEDPEGGLRRMGWLPWGESEGSEVGGRNMMRFASGGVVAKNVSADEVDDVCVLGRPYNSSP</sequence>
<protein>
    <recommendedName>
        <fullName evidence="3">Carboxylic ester hydrolase</fullName>
        <ecNumber evidence="3">3.1.1.-</ecNumber>
    </recommendedName>
</protein>
<dbReference type="Proteomes" id="UP001278766">
    <property type="component" value="Unassembled WGS sequence"/>
</dbReference>
<dbReference type="InterPro" id="IPR050309">
    <property type="entry name" value="Type-B_Carboxylest/Lipase"/>
</dbReference>
<reference evidence="5" key="1">
    <citation type="journal article" date="2023" name="Mol. Phylogenet. Evol.">
        <title>Genome-scale phylogeny and comparative genomics of the fungal order Sordariales.</title>
        <authorList>
            <person name="Hensen N."/>
            <person name="Bonometti L."/>
            <person name="Westerberg I."/>
            <person name="Brannstrom I.O."/>
            <person name="Guillou S."/>
            <person name="Cros-Aarteil S."/>
            <person name="Calhoun S."/>
            <person name="Haridas S."/>
            <person name="Kuo A."/>
            <person name="Mondo S."/>
            <person name="Pangilinan J."/>
            <person name="Riley R."/>
            <person name="LaButti K."/>
            <person name="Andreopoulos B."/>
            <person name="Lipzen A."/>
            <person name="Chen C."/>
            <person name="Yan M."/>
            <person name="Daum C."/>
            <person name="Ng V."/>
            <person name="Clum A."/>
            <person name="Steindorff A."/>
            <person name="Ohm R.A."/>
            <person name="Martin F."/>
            <person name="Silar P."/>
            <person name="Natvig D.O."/>
            <person name="Lalanne C."/>
            <person name="Gautier V."/>
            <person name="Ament-Velasquez S.L."/>
            <person name="Kruys A."/>
            <person name="Hutchinson M.I."/>
            <person name="Powell A.J."/>
            <person name="Barry K."/>
            <person name="Miller A.N."/>
            <person name="Grigoriev I.V."/>
            <person name="Debuchy R."/>
            <person name="Gladieux P."/>
            <person name="Hiltunen Thoren M."/>
            <person name="Johannesson H."/>
        </authorList>
    </citation>
    <scope>NUCLEOTIDE SEQUENCE</scope>
    <source>
        <strain evidence="5">CBS 168.71</strain>
    </source>
</reference>
<accession>A0AAE0HEI5</accession>
<evidence type="ECO:0000256" key="1">
    <source>
        <dbReference type="ARBA" id="ARBA00005964"/>
    </source>
</evidence>
<comment type="caution">
    <text evidence="5">The sequence shown here is derived from an EMBL/GenBank/DDBJ whole genome shotgun (WGS) entry which is preliminary data.</text>
</comment>
<keyword evidence="2 3" id="KW-0378">Hydrolase</keyword>
<evidence type="ECO:0000313" key="5">
    <source>
        <dbReference type="EMBL" id="KAK3295078.1"/>
    </source>
</evidence>
<dbReference type="AlphaFoldDB" id="A0AAE0HEI5"/>
<dbReference type="SUPFAM" id="SSF53474">
    <property type="entry name" value="alpha/beta-Hydrolases"/>
    <property type="match status" value="1"/>
</dbReference>
<dbReference type="GO" id="GO:0016787">
    <property type="term" value="F:hydrolase activity"/>
    <property type="evidence" value="ECO:0007669"/>
    <property type="project" value="UniProtKB-KW"/>
</dbReference>
<dbReference type="EMBL" id="JAUEPN010000005">
    <property type="protein sequence ID" value="KAK3295078.1"/>
    <property type="molecule type" value="Genomic_DNA"/>
</dbReference>
<dbReference type="InterPro" id="IPR019826">
    <property type="entry name" value="Carboxylesterase_B_AS"/>
</dbReference>
<evidence type="ECO:0000259" key="4">
    <source>
        <dbReference type="Pfam" id="PF00135"/>
    </source>
</evidence>
<dbReference type="RefSeq" id="XP_062658592.1">
    <property type="nucleotide sequence ID" value="XM_062801778.1"/>
</dbReference>
<feature type="domain" description="Carboxylesterase type B" evidence="4">
    <location>
        <begin position="33"/>
        <end position="381"/>
    </location>
</feature>
<evidence type="ECO:0000256" key="3">
    <source>
        <dbReference type="RuleBase" id="RU361235"/>
    </source>
</evidence>
<gene>
    <name evidence="5" type="ORF">B0H64DRAFT_362902</name>
</gene>
<evidence type="ECO:0000313" key="6">
    <source>
        <dbReference type="Proteomes" id="UP001278766"/>
    </source>
</evidence>
<dbReference type="Pfam" id="PF00135">
    <property type="entry name" value="COesterase"/>
    <property type="match status" value="1"/>
</dbReference>
<dbReference type="EC" id="3.1.1.-" evidence="3"/>
<dbReference type="PANTHER" id="PTHR11559">
    <property type="entry name" value="CARBOXYLESTERASE"/>
    <property type="match status" value="1"/>
</dbReference>
<dbReference type="Gene3D" id="3.40.50.1820">
    <property type="entry name" value="alpha/beta hydrolase"/>
    <property type="match status" value="1"/>
</dbReference>
<proteinExistence type="inferred from homology"/>